<sequence>MNCSAVYPEILHKDTRGWVGQSEGRGTLDIILSCSITVFLCIWTSVCVNVPSPEPGVPAVLRDRWYMFCLGLLGPEFIVLLAAGQYCNAKASVRAFKAAKCSEWTMKHGFFADMGGVHLQVSTLESFPINSKQLLFLVNRGHTPYPDISKTTITDKNKRDGLAKFISTTQMFWFTVSTISRPIKRYAMTTLETTTLAYILCAFTALFFWRHKPMDFHGPIVIECQAALEEIVDHKGHNAADPYHFTPLDFVSRQEWIGNRLWVYYVNLLRKLRIIHVFQQTRPVRRISLFDFPPPDRFMLFFMLGLTSTYTGIFVAGWNFHFPSYSEKILWRTCSLGTTIIVLIGGLFELIIIFREYRPQREPFHSSVDPFIEIEAITPPIRAHLLPKPPETCLETMLQQARNVTPNRDPHYDVPIRSLLFTTPICAMYCIFRLFILVEDAISLRELPASAFAVIAWPTYLPHL</sequence>
<keyword evidence="1" id="KW-1133">Transmembrane helix</keyword>
<feature type="transmembrane region" description="Helical" evidence="1">
    <location>
        <begin position="416"/>
        <end position="436"/>
    </location>
</feature>
<feature type="transmembrane region" description="Helical" evidence="1">
    <location>
        <begin position="26"/>
        <end position="45"/>
    </location>
</feature>
<feature type="transmembrane region" description="Helical" evidence="1">
    <location>
        <begin position="298"/>
        <end position="318"/>
    </location>
</feature>
<feature type="transmembrane region" description="Helical" evidence="1">
    <location>
        <begin position="65"/>
        <end position="87"/>
    </location>
</feature>
<evidence type="ECO:0000313" key="2">
    <source>
        <dbReference type="EMBL" id="KAF2006875.1"/>
    </source>
</evidence>
<evidence type="ECO:0000313" key="3">
    <source>
        <dbReference type="Proteomes" id="UP000799779"/>
    </source>
</evidence>
<keyword evidence="1" id="KW-0812">Transmembrane</keyword>
<name>A0A6A5X2B4_9PLEO</name>
<reference evidence="2" key="1">
    <citation type="journal article" date="2020" name="Stud. Mycol.">
        <title>101 Dothideomycetes genomes: a test case for predicting lifestyles and emergence of pathogens.</title>
        <authorList>
            <person name="Haridas S."/>
            <person name="Albert R."/>
            <person name="Binder M."/>
            <person name="Bloem J."/>
            <person name="Labutti K."/>
            <person name="Salamov A."/>
            <person name="Andreopoulos B."/>
            <person name="Baker S."/>
            <person name="Barry K."/>
            <person name="Bills G."/>
            <person name="Bluhm B."/>
            <person name="Cannon C."/>
            <person name="Castanera R."/>
            <person name="Culley D."/>
            <person name="Daum C."/>
            <person name="Ezra D."/>
            <person name="Gonzalez J."/>
            <person name="Henrissat B."/>
            <person name="Kuo A."/>
            <person name="Liang C."/>
            <person name="Lipzen A."/>
            <person name="Lutzoni F."/>
            <person name="Magnuson J."/>
            <person name="Mondo S."/>
            <person name="Nolan M."/>
            <person name="Ohm R."/>
            <person name="Pangilinan J."/>
            <person name="Park H.-J."/>
            <person name="Ramirez L."/>
            <person name="Alfaro M."/>
            <person name="Sun H."/>
            <person name="Tritt A."/>
            <person name="Yoshinaga Y."/>
            <person name="Zwiers L.-H."/>
            <person name="Turgeon B."/>
            <person name="Goodwin S."/>
            <person name="Spatafora J."/>
            <person name="Crous P."/>
            <person name="Grigoriev I."/>
        </authorList>
    </citation>
    <scope>NUCLEOTIDE SEQUENCE</scope>
    <source>
        <strain evidence="2">CBS 123094</strain>
    </source>
</reference>
<organism evidence="2 3">
    <name type="scientific">Amniculicola lignicola CBS 123094</name>
    <dbReference type="NCBI Taxonomy" id="1392246"/>
    <lineage>
        <taxon>Eukaryota</taxon>
        <taxon>Fungi</taxon>
        <taxon>Dikarya</taxon>
        <taxon>Ascomycota</taxon>
        <taxon>Pezizomycotina</taxon>
        <taxon>Dothideomycetes</taxon>
        <taxon>Pleosporomycetidae</taxon>
        <taxon>Pleosporales</taxon>
        <taxon>Amniculicolaceae</taxon>
        <taxon>Amniculicola</taxon>
    </lineage>
</organism>
<keyword evidence="3" id="KW-1185">Reference proteome</keyword>
<dbReference type="Proteomes" id="UP000799779">
    <property type="component" value="Unassembled WGS sequence"/>
</dbReference>
<proteinExistence type="predicted"/>
<dbReference type="PANTHER" id="PTHR35043">
    <property type="entry name" value="TRANSCRIPTION FACTOR DOMAIN-CONTAINING PROTEIN"/>
    <property type="match status" value="1"/>
</dbReference>
<keyword evidence="1" id="KW-0472">Membrane</keyword>
<feature type="transmembrane region" description="Helical" evidence="1">
    <location>
        <begin position="186"/>
        <end position="209"/>
    </location>
</feature>
<dbReference type="EMBL" id="ML977558">
    <property type="protein sequence ID" value="KAF2006875.1"/>
    <property type="molecule type" value="Genomic_DNA"/>
</dbReference>
<dbReference type="OrthoDB" id="9451547at2759"/>
<feature type="transmembrane region" description="Helical" evidence="1">
    <location>
        <begin position="330"/>
        <end position="354"/>
    </location>
</feature>
<gene>
    <name evidence="2" type="ORF">P154DRAFT_421214</name>
</gene>
<evidence type="ECO:0000256" key="1">
    <source>
        <dbReference type="SAM" id="Phobius"/>
    </source>
</evidence>
<accession>A0A6A5X2B4</accession>
<dbReference type="AlphaFoldDB" id="A0A6A5X2B4"/>
<protein>
    <submittedName>
        <fullName evidence="2">Uncharacterized protein</fullName>
    </submittedName>
</protein>
<dbReference type="PANTHER" id="PTHR35043:SF8">
    <property type="entry name" value="DUF4220 DOMAIN-CONTAINING PROTEIN"/>
    <property type="match status" value="1"/>
</dbReference>